<dbReference type="AlphaFoldDB" id="A0A9D4UL71"/>
<feature type="region of interest" description="Disordered" evidence="1">
    <location>
        <begin position="654"/>
        <end position="678"/>
    </location>
</feature>
<reference evidence="2" key="1">
    <citation type="submission" date="2021-01" db="EMBL/GenBank/DDBJ databases">
        <title>Adiantum capillus-veneris genome.</title>
        <authorList>
            <person name="Fang Y."/>
            <person name="Liao Q."/>
        </authorList>
    </citation>
    <scope>NUCLEOTIDE SEQUENCE</scope>
    <source>
        <strain evidence="2">H3</strain>
        <tissue evidence="2">Leaf</tissue>
    </source>
</reference>
<evidence type="ECO:0000313" key="2">
    <source>
        <dbReference type="EMBL" id="KAI5069891.1"/>
    </source>
</evidence>
<feature type="region of interest" description="Disordered" evidence="1">
    <location>
        <begin position="902"/>
        <end position="924"/>
    </location>
</feature>
<dbReference type="OrthoDB" id="653151at2759"/>
<feature type="region of interest" description="Disordered" evidence="1">
    <location>
        <begin position="118"/>
        <end position="141"/>
    </location>
</feature>
<keyword evidence="3" id="KW-1185">Reference proteome</keyword>
<name>A0A9D4UL71_ADICA</name>
<dbReference type="PANTHER" id="PTHR33416">
    <property type="entry name" value="NUCLEAR PORE COMPLEX PROTEIN NUP1"/>
    <property type="match status" value="1"/>
</dbReference>
<feature type="region of interest" description="Disordered" evidence="1">
    <location>
        <begin position="1"/>
        <end position="86"/>
    </location>
</feature>
<dbReference type="GO" id="GO:0005635">
    <property type="term" value="C:nuclear envelope"/>
    <property type="evidence" value="ECO:0007669"/>
    <property type="project" value="TreeGrafter"/>
</dbReference>
<evidence type="ECO:0000313" key="3">
    <source>
        <dbReference type="Proteomes" id="UP000886520"/>
    </source>
</evidence>
<sequence length="940" mass="99344">MSQSWGMEMQFEPGPSALVVRNATDTAEERDGEEPRIYSGHGAGGKLRTSRRSSKKATPYDRPASGRHAMAGGLPSLPGSAMPSSSLASRVVGSASRLITSSASYFFPSLFGRRTLALPHGNPDQVQEATAEEQDKQEGSEPFINQETQFTVQKNDAMVQGGEQLLVGTGKTEKREFDLARVEDMLKQKPWSREQVSRLTDLLNTRLIEHPPTISRLAEAGFQSNAAAASAGDLTPRRDEENMAMATPISEAQRWREELKRARTDCVPVEVAKAYMGERTCLQSSLTQSFRATAQPMDRVAELQPPPGLGLAEDRYRSFPVLRSTTRSPAPQFSKRSPVLDEEWMSVGPVRRTRHKLFHMNSSPYTRALPRVDHAVPRTYTSPPVQSSQTARKILDTLEMLSPSPKAKYKSDGLKEVGTSDIFSIHGSQSVRRTESFSFSSVRDARPSNGRLEFGSPINYLASSIGTKKESLSEDKNLVNRLLPRNEAGLAASTTSLMRSSATPASLVHSSSAVLSSISAPIASIQPESKPLFAFTLPPINPEGSSNKAGLHSAVPALVKVAEFNSSPCKSMTSVNALSNVEAPFSIPSLVKEDRFGTDGLSLGSDRVDKDDDRADIGQRERPASASLQFGSPFLGSPFAFKVGAADSSLTAKGLPSTSRQDGVFRAQSESPSPLSASLQATAPISPHFMSSSGLSSVTTVTNAPVSSAQSLFGSLPGSSPLFKVSPSGQLFGASSITKPAFVAPLTLEASSTPFTFSPPPPLVSCSTPTFSFGSSAGSVNVSFEASLSKPEDVSTVPVFSFTAPSGGWELPVVASEETSLAAPIFTFGAGALPFPTAVTGSESTFCFGSGVSPSSGGSAAKSASVISGQVVGSGEVSGSLPQQSFTLGGQLFGVAPSSPFSSVENSQAPAGLDTPASFSTAGTGLEKAGRKFVKVKRRK</sequence>
<dbReference type="PANTHER" id="PTHR33416:SF20">
    <property type="entry name" value="NUCLEAR PORE COMPLEX PROTEIN NUP1"/>
    <property type="match status" value="1"/>
</dbReference>
<accession>A0A9D4UL71</accession>
<gene>
    <name evidence="2" type="ORF">GOP47_0014234</name>
</gene>
<dbReference type="Proteomes" id="UP000886520">
    <property type="component" value="Chromosome 14"/>
</dbReference>
<feature type="compositionally biased region" description="Polar residues" evidence="1">
    <location>
        <begin position="668"/>
        <end position="678"/>
    </location>
</feature>
<evidence type="ECO:0008006" key="4">
    <source>
        <dbReference type="Google" id="ProtNLM"/>
    </source>
</evidence>
<dbReference type="EMBL" id="JABFUD020000014">
    <property type="protein sequence ID" value="KAI5069891.1"/>
    <property type="molecule type" value="Genomic_DNA"/>
</dbReference>
<proteinExistence type="predicted"/>
<protein>
    <recommendedName>
        <fullName evidence="4">Nuclear pore complex protein</fullName>
    </recommendedName>
</protein>
<evidence type="ECO:0000256" key="1">
    <source>
        <dbReference type="SAM" id="MobiDB-lite"/>
    </source>
</evidence>
<feature type="compositionally biased region" description="Basic and acidic residues" evidence="1">
    <location>
        <begin position="27"/>
        <end position="36"/>
    </location>
</feature>
<comment type="caution">
    <text evidence="2">The sequence shown here is derived from an EMBL/GenBank/DDBJ whole genome shotgun (WGS) entry which is preliminary data.</text>
</comment>
<dbReference type="GO" id="GO:0071763">
    <property type="term" value="P:nuclear membrane organization"/>
    <property type="evidence" value="ECO:0007669"/>
    <property type="project" value="TreeGrafter"/>
</dbReference>
<organism evidence="2 3">
    <name type="scientific">Adiantum capillus-veneris</name>
    <name type="common">Maidenhair fern</name>
    <dbReference type="NCBI Taxonomy" id="13818"/>
    <lineage>
        <taxon>Eukaryota</taxon>
        <taxon>Viridiplantae</taxon>
        <taxon>Streptophyta</taxon>
        <taxon>Embryophyta</taxon>
        <taxon>Tracheophyta</taxon>
        <taxon>Polypodiopsida</taxon>
        <taxon>Polypodiidae</taxon>
        <taxon>Polypodiales</taxon>
        <taxon>Pteridineae</taxon>
        <taxon>Pteridaceae</taxon>
        <taxon>Vittarioideae</taxon>
        <taxon>Adiantum</taxon>
    </lineage>
</organism>